<dbReference type="Proteomes" id="UP000001812">
    <property type="component" value="Chromosome I"/>
</dbReference>
<dbReference type="RefSeq" id="WP_004526089.1">
    <property type="nucleotide sequence ID" value="NZ_CM000832.1"/>
</dbReference>
<dbReference type="GeneID" id="93064627"/>
<evidence type="ECO:0000313" key="1">
    <source>
        <dbReference type="EMBL" id="EET07077.1"/>
    </source>
</evidence>
<sequence length="71" mass="7895">MPSYCLDTPVFDFALPRRKRRAPLDAVIAVRANEVATVNQVHGRPSAIRRSGAAARRCRGAPRCFRSHSAY</sequence>
<proteinExistence type="predicted"/>
<protein>
    <submittedName>
        <fullName evidence="1">Uncharacterized protein</fullName>
    </submittedName>
</protein>
<name>A0A0E1WC00_BURPE</name>
<accession>A0A0E1WC00</accession>
<gene>
    <name evidence="1" type="ORF">BURPS1710A_0910</name>
</gene>
<dbReference type="EMBL" id="CM000832">
    <property type="protein sequence ID" value="EET07077.1"/>
    <property type="molecule type" value="Genomic_DNA"/>
</dbReference>
<dbReference type="AlphaFoldDB" id="A0A0E1WC00"/>
<dbReference type="HOGENOM" id="CLU_2732258_0_0_4"/>
<organism evidence="1">
    <name type="scientific">Burkholderia pseudomallei 1710a</name>
    <dbReference type="NCBI Taxonomy" id="320371"/>
    <lineage>
        <taxon>Bacteria</taxon>
        <taxon>Pseudomonadati</taxon>
        <taxon>Pseudomonadota</taxon>
        <taxon>Betaproteobacteria</taxon>
        <taxon>Burkholderiales</taxon>
        <taxon>Burkholderiaceae</taxon>
        <taxon>Burkholderia</taxon>
        <taxon>pseudomallei group</taxon>
    </lineage>
</organism>
<reference evidence="1" key="1">
    <citation type="submission" date="2009-05" db="EMBL/GenBank/DDBJ databases">
        <authorList>
            <person name="Harkins D.M."/>
            <person name="DeShazer D."/>
            <person name="Woods D.E."/>
            <person name="Brinkac L.M."/>
            <person name="Brown K.A."/>
            <person name="Hung G.C."/>
            <person name="Tuanyok A."/>
            <person name="Zhang B."/>
            <person name="Nierman W.C."/>
        </authorList>
    </citation>
    <scope>NUCLEOTIDE SEQUENCE [LARGE SCALE GENOMIC DNA]</scope>
    <source>
        <strain evidence="1">1710a</strain>
    </source>
</reference>